<protein>
    <submittedName>
        <fullName evidence="1">Uncharacterized protein</fullName>
    </submittedName>
</protein>
<proteinExistence type="predicted"/>
<dbReference type="AlphaFoldDB" id="A0A5M9JZ29"/>
<comment type="caution">
    <text evidence="1">The sequence shown here is derived from an EMBL/GenBank/DDBJ whole genome shotgun (WGS) entry which is preliminary data.</text>
</comment>
<keyword evidence="2" id="KW-1185">Reference proteome</keyword>
<sequence length="68" mass="7455">MTSVDRTNHISVPQRPNSELAATFVLSVPNTLCFETVIGLLPTLHGPMSLGILYKSREHGGGDHDRLR</sequence>
<dbReference type="Proteomes" id="UP000322873">
    <property type="component" value="Unassembled WGS sequence"/>
</dbReference>
<dbReference type="EMBL" id="VICG01000004">
    <property type="protein sequence ID" value="KAA8572972.1"/>
    <property type="molecule type" value="Genomic_DNA"/>
</dbReference>
<name>A0A5M9JZ29_MONFR</name>
<accession>A0A5M9JZ29</accession>
<reference evidence="1 2" key="1">
    <citation type="submission" date="2019-06" db="EMBL/GenBank/DDBJ databases">
        <title>Genome Sequence of the Brown Rot Fungal Pathogen Monilinia fructicola.</title>
        <authorList>
            <person name="De Miccolis Angelini R.M."/>
            <person name="Landi L."/>
            <person name="Abate D."/>
            <person name="Pollastro S."/>
            <person name="Romanazzi G."/>
            <person name="Faretra F."/>
        </authorList>
    </citation>
    <scope>NUCLEOTIDE SEQUENCE [LARGE SCALE GENOMIC DNA]</scope>
    <source>
        <strain evidence="1 2">Mfrc123</strain>
    </source>
</reference>
<evidence type="ECO:0000313" key="2">
    <source>
        <dbReference type="Proteomes" id="UP000322873"/>
    </source>
</evidence>
<organism evidence="1 2">
    <name type="scientific">Monilinia fructicola</name>
    <name type="common">Brown rot fungus</name>
    <name type="synonym">Ciboria fructicola</name>
    <dbReference type="NCBI Taxonomy" id="38448"/>
    <lineage>
        <taxon>Eukaryota</taxon>
        <taxon>Fungi</taxon>
        <taxon>Dikarya</taxon>
        <taxon>Ascomycota</taxon>
        <taxon>Pezizomycotina</taxon>
        <taxon>Leotiomycetes</taxon>
        <taxon>Helotiales</taxon>
        <taxon>Sclerotiniaceae</taxon>
        <taxon>Monilinia</taxon>
    </lineage>
</organism>
<evidence type="ECO:0000313" key="1">
    <source>
        <dbReference type="EMBL" id="KAA8572972.1"/>
    </source>
</evidence>
<gene>
    <name evidence="1" type="ORF">EYC84_003518</name>
</gene>